<evidence type="ECO:0000313" key="3">
    <source>
        <dbReference type="Proteomes" id="UP000580250"/>
    </source>
</evidence>
<feature type="compositionally biased region" description="Polar residues" evidence="1">
    <location>
        <begin position="50"/>
        <end position="67"/>
    </location>
</feature>
<evidence type="ECO:0000256" key="1">
    <source>
        <dbReference type="SAM" id="MobiDB-lite"/>
    </source>
</evidence>
<organism evidence="2 3">
    <name type="scientific">Meloidogyne enterolobii</name>
    <name type="common">Root-knot nematode worm</name>
    <name type="synonym">Meloidogyne mayaguensis</name>
    <dbReference type="NCBI Taxonomy" id="390850"/>
    <lineage>
        <taxon>Eukaryota</taxon>
        <taxon>Metazoa</taxon>
        <taxon>Ecdysozoa</taxon>
        <taxon>Nematoda</taxon>
        <taxon>Chromadorea</taxon>
        <taxon>Rhabditida</taxon>
        <taxon>Tylenchina</taxon>
        <taxon>Tylenchomorpha</taxon>
        <taxon>Tylenchoidea</taxon>
        <taxon>Meloidogynidae</taxon>
        <taxon>Meloidogyninae</taxon>
        <taxon>Meloidogyne</taxon>
    </lineage>
</organism>
<dbReference type="AlphaFoldDB" id="A0A6V7VFM1"/>
<name>A0A6V7VFM1_MELEN</name>
<feature type="compositionally biased region" description="Basic residues" evidence="1">
    <location>
        <begin position="40"/>
        <end position="49"/>
    </location>
</feature>
<evidence type="ECO:0000313" key="2">
    <source>
        <dbReference type="EMBL" id="CAD2173178.1"/>
    </source>
</evidence>
<protein>
    <submittedName>
        <fullName evidence="2">Uncharacterized protein</fullName>
    </submittedName>
</protein>
<dbReference type="EMBL" id="CAJEWN010000213">
    <property type="protein sequence ID" value="CAD2173178.1"/>
    <property type="molecule type" value="Genomic_DNA"/>
</dbReference>
<feature type="compositionally biased region" description="Polar residues" evidence="1">
    <location>
        <begin position="27"/>
        <end position="36"/>
    </location>
</feature>
<gene>
    <name evidence="2" type="ORF">MENT_LOCUS24771</name>
</gene>
<accession>A0A6V7VFM1</accession>
<proteinExistence type="predicted"/>
<sequence>MDTSRQVSSSSSSSKLNLEKELNKTTKYSLNNNLNNVRKPFIRVRRNKGKNPNSLPSSPARVSNNSFIGKDHINDKNFAKLDEYLLIKSLNNIQIEEKEVRPKQKRRLSN</sequence>
<dbReference type="Proteomes" id="UP000580250">
    <property type="component" value="Unassembled WGS sequence"/>
</dbReference>
<feature type="region of interest" description="Disordered" evidence="1">
    <location>
        <begin position="27"/>
        <end position="71"/>
    </location>
</feature>
<reference evidence="2 3" key="1">
    <citation type="submission" date="2020-08" db="EMBL/GenBank/DDBJ databases">
        <authorList>
            <person name="Koutsovoulos G."/>
            <person name="Danchin GJ E."/>
        </authorList>
    </citation>
    <scope>NUCLEOTIDE SEQUENCE [LARGE SCALE GENOMIC DNA]</scope>
</reference>
<comment type="caution">
    <text evidence="2">The sequence shown here is derived from an EMBL/GenBank/DDBJ whole genome shotgun (WGS) entry which is preliminary data.</text>
</comment>